<accession>A0A2N0PQD1</accession>
<evidence type="ECO:0000259" key="3">
    <source>
        <dbReference type="Pfam" id="PF08302"/>
    </source>
</evidence>
<keyword evidence="2" id="KW-0732">Signal</keyword>
<reference evidence="6 7" key="1">
    <citation type="submission" date="2016-04" db="EMBL/GenBank/DDBJ databases">
        <title>Genome analyses suggest a sexual origin of heterokaryosis in a supposedly ancient asexual fungus.</title>
        <authorList>
            <person name="Ropars J."/>
            <person name="Sedzielewska K."/>
            <person name="Noel J."/>
            <person name="Charron P."/>
            <person name="Farinelli L."/>
            <person name="Marton T."/>
            <person name="Kruger M."/>
            <person name="Pelin A."/>
            <person name="Brachmann A."/>
            <person name="Corradi N."/>
        </authorList>
    </citation>
    <scope>NUCLEOTIDE SEQUENCE [LARGE SCALE GENOMIC DNA]</scope>
    <source>
        <strain evidence="6 7">A5</strain>
    </source>
</reference>
<feature type="domain" description="T4 RNA ligase 1-like N-terminal" evidence="5">
    <location>
        <begin position="117"/>
        <end position="344"/>
    </location>
</feature>
<feature type="signal peptide" evidence="2">
    <location>
        <begin position="1"/>
        <end position="23"/>
    </location>
</feature>
<dbReference type="Pfam" id="PF08302">
    <property type="entry name" value="tRNA_lig_CPD"/>
    <property type="match status" value="1"/>
</dbReference>
<reference evidence="6 7" key="2">
    <citation type="submission" date="2017-09" db="EMBL/GenBank/DDBJ databases">
        <title>Extensive intraspecific genome diversity in a model arbuscular mycorrhizal fungus.</title>
        <authorList>
            <person name="Chen E.C."/>
            <person name="Morin E."/>
            <person name="Beaudet D."/>
            <person name="Noel J."/>
            <person name="Ndikumana S."/>
            <person name="Charron P."/>
            <person name="St-Onge C."/>
            <person name="Giorgi J."/>
            <person name="Grigoriev I.V."/>
            <person name="Roux C."/>
            <person name="Martin F.M."/>
            <person name="Corradi N."/>
        </authorList>
    </citation>
    <scope>NUCLEOTIDE SEQUENCE [LARGE SCALE GENOMIC DNA]</scope>
    <source>
        <strain evidence="6 7">A5</strain>
    </source>
</reference>
<dbReference type="Pfam" id="PF09511">
    <property type="entry name" value="RNA_lig_T4_1"/>
    <property type="match status" value="1"/>
</dbReference>
<dbReference type="VEuPathDB" id="FungiDB:RhiirA1_538534"/>
<feature type="chain" id="PRO_5014767758" description="tRNA ligase" evidence="2">
    <location>
        <begin position="24"/>
        <end position="707"/>
    </location>
</feature>
<dbReference type="EMBL" id="LLXJ01000492">
    <property type="protein sequence ID" value="PKC09048.1"/>
    <property type="molecule type" value="Genomic_DNA"/>
</dbReference>
<feature type="domain" description="tRNA ligase phosphodiesterase" evidence="3">
    <location>
        <begin position="587"/>
        <end position="706"/>
    </location>
</feature>
<evidence type="ECO:0000259" key="5">
    <source>
        <dbReference type="Pfam" id="PF09511"/>
    </source>
</evidence>
<dbReference type="AlphaFoldDB" id="A0A2N0PQD1"/>
<dbReference type="Gene3D" id="3.40.50.300">
    <property type="entry name" value="P-loop containing nucleotide triphosphate hydrolases"/>
    <property type="match status" value="1"/>
</dbReference>
<evidence type="ECO:0000256" key="1">
    <source>
        <dbReference type="SAM" id="MobiDB-lite"/>
    </source>
</evidence>
<dbReference type="VEuPathDB" id="FungiDB:FUN_018934"/>
<gene>
    <name evidence="6" type="ORF">RhiirA5_475351</name>
</gene>
<dbReference type="GO" id="GO:0006388">
    <property type="term" value="P:tRNA splicing, via endonucleolytic cleavage and ligation"/>
    <property type="evidence" value="ECO:0007669"/>
    <property type="project" value="InterPro"/>
</dbReference>
<dbReference type="GO" id="GO:0005524">
    <property type="term" value="F:ATP binding"/>
    <property type="evidence" value="ECO:0007669"/>
    <property type="project" value="InterPro"/>
</dbReference>
<evidence type="ECO:0000259" key="4">
    <source>
        <dbReference type="Pfam" id="PF08303"/>
    </source>
</evidence>
<dbReference type="GO" id="GO:0005634">
    <property type="term" value="C:nucleus"/>
    <property type="evidence" value="ECO:0007669"/>
    <property type="project" value="TreeGrafter"/>
</dbReference>
<dbReference type="Pfam" id="PF08303">
    <property type="entry name" value="tRNA_lig_kinase"/>
    <property type="match status" value="1"/>
</dbReference>
<feature type="region of interest" description="Disordered" evidence="1">
    <location>
        <begin position="28"/>
        <end position="57"/>
    </location>
</feature>
<dbReference type="VEuPathDB" id="FungiDB:RhiirFUN_015386"/>
<evidence type="ECO:0000313" key="6">
    <source>
        <dbReference type="EMBL" id="PKC09048.1"/>
    </source>
</evidence>
<proteinExistence type="predicted"/>
<comment type="caution">
    <text evidence="6">The sequence shown here is derived from an EMBL/GenBank/DDBJ whole genome shotgun (WGS) entry which is preliminary data.</text>
</comment>
<evidence type="ECO:0000256" key="2">
    <source>
        <dbReference type="SAM" id="SignalP"/>
    </source>
</evidence>
<dbReference type="GO" id="GO:0003972">
    <property type="term" value="F:RNA ligase (ATP) activity"/>
    <property type="evidence" value="ECO:0007669"/>
    <property type="project" value="InterPro"/>
</dbReference>
<dbReference type="InterPro" id="IPR015965">
    <property type="entry name" value="tRNA_lig_PDEase"/>
</dbReference>
<dbReference type="PANTHER" id="PTHR32004">
    <property type="entry name" value="TRNA LIGASE"/>
    <property type="match status" value="1"/>
</dbReference>
<dbReference type="InterPro" id="IPR027417">
    <property type="entry name" value="P-loop_NTPase"/>
</dbReference>
<dbReference type="PANTHER" id="PTHR32004:SF1">
    <property type="entry name" value="TRNA LIGASE"/>
    <property type="match status" value="1"/>
</dbReference>
<sequence length="707" mass="82336">MDSNLSTLFIFIVVFIFYRQFTSISTKNKNDTRNVDGENASDEIKKSTKSDTSQDSIQIDPVTQKDLTEADELISNLYKSKGKKVKRNEFVHKSSGVTLYSWKMNEWDYKKHRTPTQARGLFTRETNSKNEIVIRGYDKFFNIDEVTETKWEEIVTQTKGPYEVTVKENGCIIFISGLPGDYIVVTSKHSMGERENALAHAVVGEQWLDKHLKKVGRTKEELANFLYKNRSTAVAELCDDQFEEHVLPYAQDSYGLYLHGINLNTADLKTWPSKIVTNFAKEWGFNPVKYYVKQTVDEVKSFINVIKEKRVLDDRPIEGFVIRTKTVSTGQDFFFKIKYDEPYLMYREWREITRAALSKKKPRTTYALSKQYLEWVTEKIKTHPKLFEEYGKNKGIFGVRDMFLEYLNNKGDIQTFAKIPQEEIKTLLVPVGTIGCGKTTLFLALAKLFSFAHIQNDNIIGKKARIEFYRSINESLSSHSGVLADRNNHIIELRKTLIEAVKSNLSNVRIVAIYWNHEDRTKNEIFKITSKRVVSRGENHQSLTPKNVEYENIMWRFLNDFQPLNSNNKIDNQFDHVIELDVANDVKTNLETVINELKPILEFEKPSEDKIEKVLEEISDYKPTVRKIVGNKPPKVSFYGIKLDFNVQEFLSDYYNKHPNEDSGIFKKLVQGERIGFEHHVTLIHSKELKIDPPDYKKKLWEQYEKI</sequence>
<evidence type="ECO:0000313" key="7">
    <source>
        <dbReference type="Proteomes" id="UP000232722"/>
    </source>
</evidence>
<protein>
    <recommendedName>
        <fullName evidence="8">tRNA ligase</fullName>
    </recommendedName>
</protein>
<feature type="compositionally biased region" description="Basic and acidic residues" evidence="1">
    <location>
        <begin position="28"/>
        <end position="49"/>
    </location>
</feature>
<evidence type="ECO:0008006" key="8">
    <source>
        <dbReference type="Google" id="ProtNLM"/>
    </source>
</evidence>
<dbReference type="SUPFAM" id="SSF52540">
    <property type="entry name" value="P-loop containing nucleoside triphosphate hydrolases"/>
    <property type="match status" value="1"/>
</dbReference>
<organism evidence="6 7">
    <name type="scientific">Rhizophagus irregularis</name>
    <dbReference type="NCBI Taxonomy" id="588596"/>
    <lineage>
        <taxon>Eukaryota</taxon>
        <taxon>Fungi</taxon>
        <taxon>Fungi incertae sedis</taxon>
        <taxon>Mucoromycota</taxon>
        <taxon>Glomeromycotina</taxon>
        <taxon>Glomeromycetes</taxon>
        <taxon>Glomerales</taxon>
        <taxon>Glomeraceae</taxon>
        <taxon>Rhizophagus</taxon>
    </lineage>
</organism>
<dbReference type="Proteomes" id="UP000232722">
    <property type="component" value="Unassembled WGS sequence"/>
</dbReference>
<dbReference type="InterPro" id="IPR015966">
    <property type="entry name" value="tRNA_lig_kin_fungi"/>
</dbReference>
<name>A0A2N0PQD1_9GLOM</name>
<dbReference type="InterPro" id="IPR019039">
    <property type="entry name" value="T4-Rnl1-like_N"/>
</dbReference>
<feature type="domain" description="tRNA ligase kinase" evidence="4">
    <location>
        <begin position="427"/>
        <end position="582"/>
    </location>
</feature>